<evidence type="ECO:0000313" key="11">
    <source>
        <dbReference type="EMBL" id="EYU22070.1"/>
    </source>
</evidence>
<keyword evidence="4" id="KW-0479">Metal-binding</keyword>
<reference evidence="11 12" key="1">
    <citation type="journal article" date="2013" name="Proc. Natl. Acad. Sci. U.S.A.">
        <title>Fine-scale variation in meiotic recombination in Mimulus inferred from population shotgun sequencing.</title>
        <authorList>
            <person name="Hellsten U."/>
            <person name="Wright K.M."/>
            <person name="Jenkins J."/>
            <person name="Shu S."/>
            <person name="Yuan Y."/>
            <person name="Wessler S.R."/>
            <person name="Schmutz J."/>
            <person name="Willis J.H."/>
            <person name="Rokhsar D.S."/>
        </authorList>
    </citation>
    <scope>NUCLEOTIDE SEQUENCE [LARGE SCALE GENOMIC DNA]</scope>
    <source>
        <strain evidence="12">cv. DUN x IM62</strain>
    </source>
</reference>
<dbReference type="eggNOG" id="KOG0800">
    <property type="taxonomic scope" value="Eukaryota"/>
</dbReference>
<dbReference type="OMA" id="CITQWFR"/>
<evidence type="ECO:0000256" key="2">
    <source>
        <dbReference type="ARBA" id="ARBA00012483"/>
    </source>
</evidence>
<feature type="compositionally biased region" description="Polar residues" evidence="9">
    <location>
        <begin position="55"/>
        <end position="70"/>
    </location>
</feature>
<organism evidence="11 12">
    <name type="scientific">Erythranthe guttata</name>
    <name type="common">Yellow monkey flower</name>
    <name type="synonym">Mimulus guttatus</name>
    <dbReference type="NCBI Taxonomy" id="4155"/>
    <lineage>
        <taxon>Eukaryota</taxon>
        <taxon>Viridiplantae</taxon>
        <taxon>Streptophyta</taxon>
        <taxon>Embryophyta</taxon>
        <taxon>Tracheophyta</taxon>
        <taxon>Spermatophyta</taxon>
        <taxon>Magnoliopsida</taxon>
        <taxon>eudicotyledons</taxon>
        <taxon>Gunneridae</taxon>
        <taxon>Pentapetalae</taxon>
        <taxon>asterids</taxon>
        <taxon>lamiids</taxon>
        <taxon>Lamiales</taxon>
        <taxon>Phrymaceae</taxon>
        <taxon>Erythranthe</taxon>
    </lineage>
</organism>
<feature type="compositionally biased region" description="Polar residues" evidence="9">
    <location>
        <begin position="246"/>
        <end position="273"/>
    </location>
</feature>
<dbReference type="PANTHER" id="PTHR22937">
    <property type="entry name" value="E3 UBIQUITIN-PROTEIN LIGASE RNF165"/>
    <property type="match status" value="1"/>
</dbReference>
<feature type="region of interest" description="Disordered" evidence="9">
    <location>
        <begin position="55"/>
        <end position="170"/>
    </location>
</feature>
<keyword evidence="3" id="KW-0808">Transferase</keyword>
<dbReference type="Pfam" id="PF13639">
    <property type="entry name" value="zf-RING_2"/>
    <property type="match status" value="1"/>
</dbReference>
<name>A0A022Q6D1_ERYGU</name>
<dbReference type="KEGG" id="egt:105975326"/>
<feature type="domain" description="RING-type" evidence="10">
    <location>
        <begin position="443"/>
        <end position="485"/>
    </location>
</feature>
<proteinExistence type="predicted"/>
<sequence length="496" mass="54027">MDRCPGKRVTAGGGTIMSPKKAYSVAYKGTSNEGDQNTQFCNRIGCSGRIKCSQNPRFGSSDCNSRTKCNANPRIGISDNNKAKYAKPTFSSSNGSEANRNSSRVTPVSTAGAKKSNLDSKRKMPSQSKPDPSESSSLSSESESVKKSEEGLNTSEYGSSSVSSSNNNRPRKIFQHKYGLLKNQNTPHSPSSSLPSTSRSSPQGPFNRGKYGIRNLKCNSISDVVRPNSEVGPVGKNSMKRRSVEGESSLSSRWRNNSGISISDSTSANARTRLSQHRQNGRNAGNEIAFNGGGNPLRQFSASGPRHSSNSSGSGNNSSTSDETGFAQLMSHRYNMDGIAEVLLALERIEQDEELTHEQVLALETSLFLSGLNLYDQHRDMRLDIDNMSYEDLLALEEKMGTVSTALPEDALSKCIRRSVYKVVGPPKVQITESDDDDNDIKCSICQEEYVVGDEIGNLVECQHGFHEKCVNHWLQMKNWCPICKSSVAPSKLSSS</sequence>
<evidence type="ECO:0000256" key="7">
    <source>
        <dbReference type="ARBA" id="ARBA00022833"/>
    </source>
</evidence>
<evidence type="ECO:0000256" key="6">
    <source>
        <dbReference type="ARBA" id="ARBA00022786"/>
    </source>
</evidence>
<evidence type="ECO:0000256" key="3">
    <source>
        <dbReference type="ARBA" id="ARBA00022679"/>
    </source>
</evidence>
<dbReference type="GO" id="GO:0061630">
    <property type="term" value="F:ubiquitin protein ligase activity"/>
    <property type="evidence" value="ECO:0000318"/>
    <property type="project" value="GO_Central"/>
</dbReference>
<dbReference type="EC" id="2.3.2.27" evidence="2"/>
<evidence type="ECO:0000256" key="8">
    <source>
        <dbReference type="PROSITE-ProRule" id="PRU00175"/>
    </source>
</evidence>
<feature type="compositionally biased region" description="Low complexity" evidence="9">
    <location>
        <begin position="301"/>
        <end position="321"/>
    </location>
</feature>
<keyword evidence="7" id="KW-0862">Zinc</keyword>
<feature type="region of interest" description="Disordered" evidence="9">
    <location>
        <begin position="182"/>
        <end position="323"/>
    </location>
</feature>
<dbReference type="PROSITE" id="PS50089">
    <property type="entry name" value="ZF_RING_2"/>
    <property type="match status" value="1"/>
</dbReference>
<dbReference type="PhylomeDB" id="A0A022Q6D1"/>
<accession>A0A022Q6D1</accession>
<evidence type="ECO:0000256" key="5">
    <source>
        <dbReference type="ARBA" id="ARBA00022771"/>
    </source>
</evidence>
<evidence type="ECO:0000256" key="1">
    <source>
        <dbReference type="ARBA" id="ARBA00000900"/>
    </source>
</evidence>
<evidence type="ECO:0000256" key="4">
    <source>
        <dbReference type="ARBA" id="ARBA00022723"/>
    </source>
</evidence>
<evidence type="ECO:0000313" key="12">
    <source>
        <dbReference type="Proteomes" id="UP000030748"/>
    </source>
</evidence>
<feature type="compositionally biased region" description="Polar residues" evidence="9">
    <location>
        <begin position="89"/>
        <end position="109"/>
    </location>
</feature>
<dbReference type="InterPro" id="IPR013083">
    <property type="entry name" value="Znf_RING/FYVE/PHD"/>
</dbReference>
<feature type="compositionally biased region" description="Low complexity" evidence="9">
    <location>
        <begin position="125"/>
        <end position="142"/>
    </location>
</feature>
<dbReference type="SMART" id="SM00184">
    <property type="entry name" value="RING"/>
    <property type="match status" value="1"/>
</dbReference>
<feature type="compositionally biased region" description="Low complexity" evidence="9">
    <location>
        <begin position="159"/>
        <end position="168"/>
    </location>
</feature>
<feature type="compositionally biased region" description="Low complexity" evidence="9">
    <location>
        <begin position="187"/>
        <end position="202"/>
    </location>
</feature>
<evidence type="ECO:0000256" key="9">
    <source>
        <dbReference type="SAM" id="MobiDB-lite"/>
    </source>
</evidence>
<dbReference type="EMBL" id="KI632217">
    <property type="protein sequence ID" value="EYU22070.1"/>
    <property type="molecule type" value="Genomic_DNA"/>
</dbReference>
<keyword evidence="12" id="KW-1185">Reference proteome</keyword>
<keyword evidence="6" id="KW-0833">Ubl conjugation pathway</keyword>
<gene>
    <name evidence="11" type="ORF">MIMGU_mgv1a005125mg</name>
</gene>
<dbReference type="STRING" id="4155.A0A022Q6D1"/>
<dbReference type="PANTHER" id="PTHR22937:SF136">
    <property type="entry name" value="RING-TYPE E3 UBIQUITIN TRANSFERASE"/>
    <property type="match status" value="1"/>
</dbReference>
<dbReference type="InterPro" id="IPR001841">
    <property type="entry name" value="Znf_RING"/>
</dbReference>
<dbReference type="OrthoDB" id="8062037at2759"/>
<dbReference type="GO" id="GO:0008270">
    <property type="term" value="F:zinc ion binding"/>
    <property type="evidence" value="ECO:0007669"/>
    <property type="project" value="UniProtKB-KW"/>
</dbReference>
<comment type="catalytic activity">
    <reaction evidence="1">
        <text>S-ubiquitinyl-[E2 ubiquitin-conjugating enzyme]-L-cysteine + [acceptor protein]-L-lysine = [E2 ubiquitin-conjugating enzyme]-L-cysteine + N(6)-ubiquitinyl-[acceptor protein]-L-lysine.</text>
        <dbReference type="EC" id="2.3.2.27"/>
    </reaction>
</comment>
<keyword evidence="5 8" id="KW-0863">Zinc-finger</keyword>
<protein>
    <recommendedName>
        <fullName evidence="2">RING-type E3 ubiquitin transferase</fullName>
        <ecNumber evidence="2">2.3.2.27</ecNumber>
    </recommendedName>
</protein>
<dbReference type="Gene3D" id="3.30.40.10">
    <property type="entry name" value="Zinc/RING finger domain, C3HC4 (zinc finger)"/>
    <property type="match status" value="1"/>
</dbReference>
<dbReference type="Proteomes" id="UP000030748">
    <property type="component" value="Unassembled WGS sequence"/>
</dbReference>
<dbReference type="SUPFAM" id="SSF57850">
    <property type="entry name" value="RING/U-box"/>
    <property type="match status" value="1"/>
</dbReference>
<dbReference type="InterPro" id="IPR045191">
    <property type="entry name" value="MBR1/2-like"/>
</dbReference>
<dbReference type="AlphaFoldDB" id="A0A022Q6D1"/>
<evidence type="ECO:0000259" key="10">
    <source>
        <dbReference type="PROSITE" id="PS50089"/>
    </source>
</evidence>